<gene>
    <name evidence="3" type="ORF">GCM10009539_58980</name>
</gene>
<organism evidence="3 4">
    <name type="scientific">Cryptosporangium japonicum</name>
    <dbReference type="NCBI Taxonomy" id="80872"/>
    <lineage>
        <taxon>Bacteria</taxon>
        <taxon>Bacillati</taxon>
        <taxon>Actinomycetota</taxon>
        <taxon>Actinomycetes</taxon>
        <taxon>Cryptosporangiales</taxon>
        <taxon>Cryptosporangiaceae</taxon>
        <taxon>Cryptosporangium</taxon>
    </lineage>
</organism>
<evidence type="ECO:0000259" key="2">
    <source>
        <dbReference type="Pfam" id="PF12728"/>
    </source>
</evidence>
<feature type="region of interest" description="Disordered" evidence="1">
    <location>
        <begin position="1"/>
        <end position="39"/>
    </location>
</feature>
<feature type="compositionally biased region" description="Basic and acidic residues" evidence="1">
    <location>
        <begin position="1"/>
        <end position="15"/>
    </location>
</feature>
<accession>A0ABN0UXM9</accession>
<evidence type="ECO:0000256" key="1">
    <source>
        <dbReference type="SAM" id="MobiDB-lite"/>
    </source>
</evidence>
<dbReference type="EMBL" id="BAAAGX010000023">
    <property type="protein sequence ID" value="GAA0264777.1"/>
    <property type="molecule type" value="Genomic_DNA"/>
</dbReference>
<keyword evidence="4" id="KW-1185">Reference proteome</keyword>
<name>A0ABN0UXM9_9ACTN</name>
<dbReference type="NCBIfam" id="TIGR01764">
    <property type="entry name" value="excise"/>
    <property type="match status" value="1"/>
</dbReference>
<evidence type="ECO:0000313" key="4">
    <source>
        <dbReference type="Proteomes" id="UP001500967"/>
    </source>
</evidence>
<dbReference type="RefSeq" id="WP_344652162.1">
    <property type="nucleotide sequence ID" value="NZ_BAAAGX010000023.1"/>
</dbReference>
<proteinExistence type="predicted"/>
<sequence>MDVHALARACARTDAHTPWTSTWTNTHRHQPEGGTTTPETREQLLYTIPEAAAALRVSRTTIYELLDARTLESVHIGRARRIPAEALRAYVESLRTNA</sequence>
<comment type="caution">
    <text evidence="3">The sequence shown here is derived from an EMBL/GenBank/DDBJ whole genome shotgun (WGS) entry which is preliminary data.</text>
</comment>
<reference evidence="3 4" key="1">
    <citation type="journal article" date="2019" name="Int. J. Syst. Evol. Microbiol.">
        <title>The Global Catalogue of Microorganisms (GCM) 10K type strain sequencing project: providing services to taxonomists for standard genome sequencing and annotation.</title>
        <authorList>
            <consortium name="The Broad Institute Genomics Platform"/>
            <consortium name="The Broad Institute Genome Sequencing Center for Infectious Disease"/>
            <person name="Wu L."/>
            <person name="Ma J."/>
        </authorList>
    </citation>
    <scope>NUCLEOTIDE SEQUENCE [LARGE SCALE GENOMIC DNA]</scope>
    <source>
        <strain evidence="3 4">JCM 10425</strain>
    </source>
</reference>
<dbReference type="InterPro" id="IPR041657">
    <property type="entry name" value="HTH_17"/>
</dbReference>
<feature type="domain" description="Helix-turn-helix" evidence="2">
    <location>
        <begin position="45"/>
        <end position="93"/>
    </location>
</feature>
<dbReference type="Pfam" id="PF12728">
    <property type="entry name" value="HTH_17"/>
    <property type="match status" value="1"/>
</dbReference>
<dbReference type="Proteomes" id="UP001500967">
    <property type="component" value="Unassembled WGS sequence"/>
</dbReference>
<dbReference type="InterPro" id="IPR010093">
    <property type="entry name" value="SinI_DNA-bd"/>
</dbReference>
<evidence type="ECO:0000313" key="3">
    <source>
        <dbReference type="EMBL" id="GAA0264777.1"/>
    </source>
</evidence>
<protein>
    <recommendedName>
        <fullName evidence="2">Helix-turn-helix domain-containing protein</fullName>
    </recommendedName>
</protein>